<keyword evidence="5" id="KW-1185">Reference proteome</keyword>
<dbReference type="RefSeq" id="WP_184398918.1">
    <property type="nucleotide sequence ID" value="NZ_BAAAJD010000072.1"/>
</dbReference>
<gene>
    <name evidence="4" type="ORF">HDA36_005961</name>
</gene>
<keyword evidence="1 4" id="KW-0808">Transferase</keyword>
<evidence type="ECO:0000256" key="1">
    <source>
        <dbReference type="ARBA" id="ARBA00022679"/>
    </source>
</evidence>
<dbReference type="EMBL" id="JACHDB010000002">
    <property type="protein sequence ID" value="MBB5435813.1"/>
    <property type="molecule type" value="Genomic_DNA"/>
</dbReference>
<evidence type="ECO:0000259" key="3">
    <source>
        <dbReference type="PROSITE" id="PS51186"/>
    </source>
</evidence>
<dbReference type="Gene3D" id="3.40.630.30">
    <property type="match status" value="1"/>
</dbReference>
<dbReference type="Proteomes" id="UP000572635">
    <property type="component" value="Unassembled WGS sequence"/>
</dbReference>
<dbReference type="GO" id="GO:0016747">
    <property type="term" value="F:acyltransferase activity, transferring groups other than amino-acyl groups"/>
    <property type="evidence" value="ECO:0007669"/>
    <property type="project" value="InterPro"/>
</dbReference>
<reference evidence="4 5" key="1">
    <citation type="submission" date="2020-08" db="EMBL/GenBank/DDBJ databases">
        <title>Sequencing the genomes of 1000 actinobacteria strains.</title>
        <authorList>
            <person name="Klenk H.-P."/>
        </authorList>
    </citation>
    <scope>NUCLEOTIDE SEQUENCE [LARGE SCALE GENOMIC DNA]</scope>
    <source>
        <strain evidence="4 5">DSM 44551</strain>
    </source>
</reference>
<comment type="caution">
    <text evidence="4">The sequence shown here is derived from an EMBL/GenBank/DDBJ whole genome shotgun (WGS) entry which is preliminary data.</text>
</comment>
<sequence>MRNDVSGERVQGAVEIGPAVEEADRAACYVIRGAVFVAEQGVSSALEPDAEDPGAEHLLARVGGVPAGTVRMVVRGRTGVLGRLAVLPSARGTGLGARLVRALEEHAVRCGVTRIELHAQVHARDFYARLGYAEEGAEFEEAGMAHVAMAKGPLG</sequence>
<keyword evidence="2 4" id="KW-0012">Acyltransferase</keyword>
<organism evidence="4 5">
    <name type="scientific">Nocardiopsis composta</name>
    <dbReference type="NCBI Taxonomy" id="157465"/>
    <lineage>
        <taxon>Bacteria</taxon>
        <taxon>Bacillati</taxon>
        <taxon>Actinomycetota</taxon>
        <taxon>Actinomycetes</taxon>
        <taxon>Streptosporangiales</taxon>
        <taxon>Nocardiopsidaceae</taxon>
        <taxon>Nocardiopsis</taxon>
    </lineage>
</organism>
<accession>A0A7W8QTU3</accession>
<dbReference type="PROSITE" id="PS51186">
    <property type="entry name" value="GNAT"/>
    <property type="match status" value="1"/>
</dbReference>
<dbReference type="SUPFAM" id="SSF55729">
    <property type="entry name" value="Acyl-CoA N-acyltransferases (Nat)"/>
    <property type="match status" value="1"/>
</dbReference>
<dbReference type="InterPro" id="IPR000182">
    <property type="entry name" value="GNAT_dom"/>
</dbReference>
<proteinExistence type="predicted"/>
<name>A0A7W8QTU3_9ACTN</name>
<protein>
    <submittedName>
        <fullName evidence="4">Putative GNAT family N-acyltransferase</fullName>
    </submittedName>
</protein>
<dbReference type="PANTHER" id="PTHR43877:SF2">
    <property type="entry name" value="AMINOALKYLPHOSPHONATE N-ACETYLTRANSFERASE-RELATED"/>
    <property type="match status" value="1"/>
</dbReference>
<evidence type="ECO:0000313" key="5">
    <source>
        <dbReference type="Proteomes" id="UP000572635"/>
    </source>
</evidence>
<dbReference type="CDD" id="cd04301">
    <property type="entry name" value="NAT_SF"/>
    <property type="match status" value="1"/>
</dbReference>
<feature type="domain" description="N-acetyltransferase" evidence="3">
    <location>
        <begin position="14"/>
        <end position="154"/>
    </location>
</feature>
<evidence type="ECO:0000256" key="2">
    <source>
        <dbReference type="ARBA" id="ARBA00023315"/>
    </source>
</evidence>
<dbReference type="InterPro" id="IPR016181">
    <property type="entry name" value="Acyl_CoA_acyltransferase"/>
</dbReference>
<dbReference type="Pfam" id="PF13673">
    <property type="entry name" value="Acetyltransf_10"/>
    <property type="match status" value="1"/>
</dbReference>
<dbReference type="PANTHER" id="PTHR43877">
    <property type="entry name" value="AMINOALKYLPHOSPHONATE N-ACETYLTRANSFERASE-RELATED-RELATED"/>
    <property type="match status" value="1"/>
</dbReference>
<dbReference type="AlphaFoldDB" id="A0A7W8QTU3"/>
<evidence type="ECO:0000313" key="4">
    <source>
        <dbReference type="EMBL" id="MBB5435813.1"/>
    </source>
</evidence>
<dbReference type="InterPro" id="IPR050832">
    <property type="entry name" value="Bact_Acetyltransf"/>
</dbReference>